<feature type="region of interest" description="Disordered" evidence="1">
    <location>
        <begin position="20"/>
        <end position="47"/>
    </location>
</feature>
<proteinExistence type="predicted"/>
<gene>
    <name evidence="2" type="ORF">DR999_PMT18974</name>
</gene>
<evidence type="ECO:0000313" key="2">
    <source>
        <dbReference type="EMBL" id="TFJ99045.1"/>
    </source>
</evidence>
<comment type="caution">
    <text evidence="2">The sequence shown here is derived from an EMBL/GenBank/DDBJ whole genome shotgun (WGS) entry which is preliminary data.</text>
</comment>
<sequence>MIWAVGMGAGFAAGLRQEVATPQLPGPDGRGTTWPWAHPPDGRGPQRCARKRRLLPTRNLAEAWLMPQFVGGSWLGGWGLGQLHRRYQTDTSPWIGPPQPSSDRGQWAADTWSL</sequence>
<dbReference type="Proteomes" id="UP000297703">
    <property type="component" value="Unassembled WGS sequence"/>
</dbReference>
<reference evidence="2 3" key="1">
    <citation type="submission" date="2019-04" db="EMBL/GenBank/DDBJ databases">
        <title>Draft genome of the big-headed turtle Platysternon megacephalum.</title>
        <authorList>
            <person name="Gong S."/>
        </authorList>
    </citation>
    <scope>NUCLEOTIDE SEQUENCE [LARGE SCALE GENOMIC DNA]</scope>
    <source>
        <strain evidence="2">DO16091913</strain>
        <tissue evidence="2">Muscle</tissue>
    </source>
</reference>
<protein>
    <submittedName>
        <fullName evidence="2">Cbp/p300-interacting transactivator 1</fullName>
    </submittedName>
</protein>
<keyword evidence="3" id="KW-1185">Reference proteome</keyword>
<dbReference type="AlphaFoldDB" id="A0A4D9DN87"/>
<evidence type="ECO:0000256" key="1">
    <source>
        <dbReference type="SAM" id="MobiDB-lite"/>
    </source>
</evidence>
<dbReference type="EMBL" id="QXTE01000352">
    <property type="protein sequence ID" value="TFJ99045.1"/>
    <property type="molecule type" value="Genomic_DNA"/>
</dbReference>
<feature type="region of interest" description="Disordered" evidence="1">
    <location>
        <begin position="91"/>
        <end position="114"/>
    </location>
</feature>
<evidence type="ECO:0000313" key="3">
    <source>
        <dbReference type="Proteomes" id="UP000297703"/>
    </source>
</evidence>
<reference evidence="2 3" key="2">
    <citation type="submission" date="2019-04" db="EMBL/GenBank/DDBJ databases">
        <title>The genome sequence of big-headed turtle.</title>
        <authorList>
            <person name="Gong S."/>
        </authorList>
    </citation>
    <scope>NUCLEOTIDE SEQUENCE [LARGE SCALE GENOMIC DNA]</scope>
    <source>
        <strain evidence="2">DO16091913</strain>
        <tissue evidence="2">Muscle</tissue>
    </source>
</reference>
<organism evidence="2 3">
    <name type="scientific">Platysternon megacephalum</name>
    <name type="common">big-headed turtle</name>
    <dbReference type="NCBI Taxonomy" id="55544"/>
    <lineage>
        <taxon>Eukaryota</taxon>
        <taxon>Metazoa</taxon>
        <taxon>Chordata</taxon>
        <taxon>Craniata</taxon>
        <taxon>Vertebrata</taxon>
        <taxon>Euteleostomi</taxon>
        <taxon>Archelosauria</taxon>
        <taxon>Testudinata</taxon>
        <taxon>Testudines</taxon>
        <taxon>Cryptodira</taxon>
        <taxon>Durocryptodira</taxon>
        <taxon>Testudinoidea</taxon>
        <taxon>Platysternidae</taxon>
        <taxon>Platysternon</taxon>
    </lineage>
</organism>
<name>A0A4D9DN87_9SAUR</name>
<accession>A0A4D9DN87</accession>